<evidence type="ECO:0000256" key="2">
    <source>
        <dbReference type="ARBA" id="ARBA00022475"/>
    </source>
</evidence>
<keyword evidence="2" id="KW-1003">Cell membrane</keyword>
<reference evidence="10 11" key="1">
    <citation type="submission" date="2020-08" db="EMBL/GenBank/DDBJ databases">
        <authorList>
            <person name="Liu C."/>
            <person name="Sun Q."/>
        </authorList>
    </citation>
    <scope>NUCLEOTIDE SEQUENCE [LARGE SCALE GENOMIC DNA]</scope>
    <source>
        <strain evidence="10 11">NSJ-62</strain>
    </source>
</reference>
<evidence type="ECO:0000259" key="9">
    <source>
        <dbReference type="Pfam" id="PF12704"/>
    </source>
</evidence>
<accession>A0A7G9B247</accession>
<evidence type="ECO:0000313" key="10">
    <source>
        <dbReference type="EMBL" id="QNL43628.1"/>
    </source>
</evidence>
<dbReference type="RefSeq" id="WP_187332219.1">
    <property type="nucleotide sequence ID" value="NZ_CP060490.1"/>
</dbReference>
<gene>
    <name evidence="10" type="ORF">H8790_09090</name>
</gene>
<dbReference type="Proteomes" id="UP000515960">
    <property type="component" value="Chromosome"/>
</dbReference>
<dbReference type="GO" id="GO:0022857">
    <property type="term" value="F:transmembrane transporter activity"/>
    <property type="evidence" value="ECO:0007669"/>
    <property type="project" value="TreeGrafter"/>
</dbReference>
<feature type="transmembrane region" description="Helical" evidence="7">
    <location>
        <begin position="313"/>
        <end position="338"/>
    </location>
</feature>
<name>A0A7G9B247_9FIRM</name>
<evidence type="ECO:0000256" key="1">
    <source>
        <dbReference type="ARBA" id="ARBA00004651"/>
    </source>
</evidence>
<proteinExistence type="inferred from homology"/>
<evidence type="ECO:0000256" key="3">
    <source>
        <dbReference type="ARBA" id="ARBA00022692"/>
    </source>
</evidence>
<comment type="subcellular location">
    <subcellularLocation>
        <location evidence="1">Cell membrane</location>
        <topology evidence="1">Multi-pass membrane protein</topology>
    </subcellularLocation>
</comment>
<keyword evidence="3 7" id="KW-0812">Transmembrane</keyword>
<comment type="similarity">
    <text evidence="6">Belongs to the ABC-4 integral membrane protein family.</text>
</comment>
<keyword evidence="5 7" id="KW-0472">Membrane</keyword>
<organism evidence="10 11">
    <name type="scientific">Oscillibacter hominis</name>
    <dbReference type="NCBI Taxonomy" id="2763056"/>
    <lineage>
        <taxon>Bacteria</taxon>
        <taxon>Bacillati</taxon>
        <taxon>Bacillota</taxon>
        <taxon>Clostridia</taxon>
        <taxon>Eubacteriales</taxon>
        <taxon>Oscillospiraceae</taxon>
        <taxon>Oscillibacter</taxon>
    </lineage>
</organism>
<evidence type="ECO:0000313" key="11">
    <source>
        <dbReference type="Proteomes" id="UP000515960"/>
    </source>
</evidence>
<feature type="transmembrane region" description="Helical" evidence="7">
    <location>
        <begin position="266"/>
        <end position="292"/>
    </location>
</feature>
<dbReference type="Pfam" id="PF02687">
    <property type="entry name" value="FtsX"/>
    <property type="match status" value="1"/>
</dbReference>
<dbReference type="PANTHER" id="PTHR30572">
    <property type="entry name" value="MEMBRANE COMPONENT OF TRANSPORTER-RELATED"/>
    <property type="match status" value="1"/>
</dbReference>
<dbReference type="EMBL" id="CP060490">
    <property type="protein sequence ID" value="QNL43628.1"/>
    <property type="molecule type" value="Genomic_DNA"/>
</dbReference>
<evidence type="ECO:0000259" key="8">
    <source>
        <dbReference type="Pfam" id="PF02687"/>
    </source>
</evidence>
<feature type="domain" description="MacB-like periplasmic core" evidence="9">
    <location>
        <begin position="21"/>
        <end position="235"/>
    </location>
</feature>
<dbReference type="PANTHER" id="PTHR30572:SF4">
    <property type="entry name" value="ABC TRANSPORTER PERMEASE YTRF"/>
    <property type="match status" value="1"/>
</dbReference>
<dbReference type="KEGG" id="ohi:H8790_09090"/>
<protein>
    <submittedName>
        <fullName evidence="10">ABC transporter permease</fullName>
    </submittedName>
</protein>
<feature type="transmembrane region" description="Helical" evidence="7">
    <location>
        <begin position="21"/>
        <end position="42"/>
    </location>
</feature>
<evidence type="ECO:0000256" key="4">
    <source>
        <dbReference type="ARBA" id="ARBA00022989"/>
    </source>
</evidence>
<dbReference type="Pfam" id="PF12704">
    <property type="entry name" value="MacB_PCD"/>
    <property type="match status" value="1"/>
</dbReference>
<keyword evidence="11" id="KW-1185">Reference proteome</keyword>
<feature type="domain" description="ABC3 transporter permease C-terminal" evidence="8">
    <location>
        <begin position="273"/>
        <end position="392"/>
    </location>
</feature>
<feature type="transmembrane region" description="Helical" evidence="7">
    <location>
        <begin position="358"/>
        <end position="382"/>
    </location>
</feature>
<dbReference type="AlphaFoldDB" id="A0A7G9B247"/>
<evidence type="ECO:0000256" key="7">
    <source>
        <dbReference type="SAM" id="Phobius"/>
    </source>
</evidence>
<evidence type="ECO:0000256" key="5">
    <source>
        <dbReference type="ARBA" id="ARBA00023136"/>
    </source>
</evidence>
<dbReference type="InterPro" id="IPR025857">
    <property type="entry name" value="MacB_PCD"/>
</dbReference>
<evidence type="ECO:0000256" key="6">
    <source>
        <dbReference type="ARBA" id="ARBA00038076"/>
    </source>
</evidence>
<dbReference type="GO" id="GO:0005886">
    <property type="term" value="C:plasma membrane"/>
    <property type="evidence" value="ECO:0007669"/>
    <property type="project" value="UniProtKB-SubCell"/>
</dbReference>
<dbReference type="InterPro" id="IPR003838">
    <property type="entry name" value="ABC3_permease_C"/>
</dbReference>
<keyword evidence="4 7" id="KW-1133">Transmembrane helix</keyword>
<sequence>MKLTESFTLALKNIASSKMRTFLTMLGIIIGITAVIVIVGLGNGMQKYMEDSFAELGTNTLSVMVSGRGSSSRSVSVDDMYEIVDENPEYLDQLSPNVTMSGTVKVGTETYSATTVSGVSEDYFNMKGYTVAQGRGIQYVDVSARKHICVVGSYVADTYYGGSAVGQTIKVGANKLTIVGVLAQQADEADEGGTDDAVYVPYSTAARLSGIGTINSYTITVVNEDQSAAAKKVVENALFDVFDDSDAYAVISMSEILDMMNSMIDVMITILTVIAAISLVVGGIGIMNIMLVSVTERTREIGIRKALGAKERYIMQQFVIEAATTSSLGGVVGIILGYAMSSVASVLIVQLTGEAMTVVPTVDSILVAVGVSMAIGIAFGYLPAKKAARLNPIDALHYE</sequence>
<dbReference type="InterPro" id="IPR050250">
    <property type="entry name" value="Macrolide_Exporter_MacB"/>
</dbReference>